<dbReference type="EMBL" id="CP058560">
    <property type="protein sequence ID" value="QUH22263.1"/>
    <property type="molecule type" value="Genomic_DNA"/>
</dbReference>
<comment type="pathway">
    <text evidence="6">Cofactor biosynthesis; coenzyme A biosynthesis.</text>
</comment>
<comment type="function">
    <text evidence="6">Catalyzes the GTP-dependent phosphorylation of the 3'-hydroxyl group of dephosphocoenzyme A to form coenzyme A (CoA).</text>
</comment>
<comment type="similarity">
    <text evidence="6">Belongs to the GTP-dependent DPCK family.</text>
</comment>
<keyword evidence="4 6" id="KW-0173">Coenzyme A biosynthesis</keyword>
<dbReference type="GO" id="GO:0015937">
    <property type="term" value="P:coenzyme A biosynthetic process"/>
    <property type="evidence" value="ECO:0007669"/>
    <property type="project" value="UniProtKB-UniRule"/>
</dbReference>
<name>A0A8T8K573_9EURY</name>
<dbReference type="OrthoDB" id="15447at2157"/>
<dbReference type="PANTHER" id="PTHR40732">
    <property type="entry name" value="UPF0218 PROTEIN TK1697"/>
    <property type="match status" value="1"/>
</dbReference>
<evidence type="ECO:0000256" key="3">
    <source>
        <dbReference type="ARBA" id="ARBA00022777"/>
    </source>
</evidence>
<dbReference type="RefSeq" id="WP_211533203.1">
    <property type="nucleotide sequence ID" value="NZ_CP058560.1"/>
</dbReference>
<feature type="binding site" evidence="6">
    <location>
        <position position="118"/>
    </location>
    <ligand>
        <name>GTP</name>
        <dbReference type="ChEBI" id="CHEBI:37565"/>
    </ligand>
</feature>
<feature type="binding site" evidence="6">
    <location>
        <position position="42"/>
    </location>
    <ligand>
        <name>GTP</name>
        <dbReference type="ChEBI" id="CHEBI:37565"/>
    </ligand>
</feature>
<dbReference type="PIRSF" id="PIRSF006533">
    <property type="entry name" value="UCP006533"/>
    <property type="match status" value="1"/>
</dbReference>
<accession>A0A8T8K573</accession>
<sequence>MLKLQKELRSELKKPLGDLYPSFKEALDLLSPEDFIISVGDVTTKNLIESGICPRLAIIDNRIQRKDSNQEINYSATILKAKNPPGTITKALWETIEKALSSSQEFSENFLIIVSGEEDLAVLPCILLAPEDSVILYGQPNEGLVMVKSQKVKKKVEELINRFEEE</sequence>
<proteinExistence type="inferred from homology"/>
<organism evidence="7 8">
    <name type="scientific">Methanobacterium alkalithermotolerans</name>
    <dbReference type="NCBI Taxonomy" id="2731220"/>
    <lineage>
        <taxon>Archaea</taxon>
        <taxon>Methanobacteriati</taxon>
        <taxon>Methanobacteriota</taxon>
        <taxon>Methanomada group</taxon>
        <taxon>Methanobacteria</taxon>
        <taxon>Methanobacteriales</taxon>
        <taxon>Methanobacteriaceae</taxon>
        <taxon>Methanobacterium</taxon>
    </lineage>
</organism>
<dbReference type="Proteomes" id="UP000681041">
    <property type="component" value="Chromosome"/>
</dbReference>
<dbReference type="Pfam" id="PF04019">
    <property type="entry name" value="DUF359"/>
    <property type="match status" value="1"/>
</dbReference>
<feature type="binding site" evidence="6">
    <location>
        <position position="41"/>
    </location>
    <ligand>
        <name>GTP</name>
        <dbReference type="ChEBI" id="CHEBI:37565"/>
    </ligand>
</feature>
<dbReference type="PANTHER" id="PTHR40732:SF1">
    <property type="entry name" value="GTP-DEPENDENT DEPHOSPHO-COA KINASE"/>
    <property type="match status" value="1"/>
</dbReference>
<keyword evidence="8" id="KW-1185">Reference proteome</keyword>
<keyword evidence="5 6" id="KW-0342">GTP-binding</keyword>
<protein>
    <recommendedName>
        <fullName evidence="6">GTP-dependent dephospho-CoA kinase</fullName>
        <ecNumber evidence="6">2.7.1.237</ecNumber>
    </recommendedName>
    <alternativeName>
        <fullName evidence="6">Dephospho-coenzyme A kinase</fullName>
        <shortName evidence="6">DPCK</shortName>
    </alternativeName>
</protein>
<reference evidence="7" key="1">
    <citation type="submission" date="2020-07" db="EMBL/GenBank/DDBJ databases">
        <title>Methanobacterium. sp. MethCan genome.</title>
        <authorList>
            <person name="Postec A."/>
            <person name="Quemeneur M."/>
        </authorList>
    </citation>
    <scope>NUCLEOTIDE SEQUENCE</scope>
    <source>
        <strain evidence="7">MethCAN</strain>
    </source>
</reference>
<feature type="binding site" evidence="6">
    <location>
        <position position="60"/>
    </location>
    <ligand>
        <name>GTP</name>
        <dbReference type="ChEBI" id="CHEBI:37565"/>
    </ligand>
</feature>
<evidence type="ECO:0000256" key="4">
    <source>
        <dbReference type="ARBA" id="ARBA00022993"/>
    </source>
</evidence>
<evidence type="ECO:0000256" key="6">
    <source>
        <dbReference type="HAMAP-Rule" id="MF_00590"/>
    </source>
</evidence>
<dbReference type="GeneID" id="64819102"/>
<evidence type="ECO:0000256" key="2">
    <source>
        <dbReference type="ARBA" id="ARBA00022741"/>
    </source>
</evidence>
<dbReference type="KEGG" id="meme:HYG87_00025"/>
<dbReference type="HAMAP" id="MF_00590">
    <property type="entry name" value="Dephospho_CoA_kinase_GTP_dep"/>
    <property type="match status" value="1"/>
</dbReference>
<dbReference type="InterPro" id="IPR007164">
    <property type="entry name" value="GTP-dep_dephospho-CoA_kin"/>
</dbReference>
<dbReference type="GO" id="GO:0005525">
    <property type="term" value="F:GTP binding"/>
    <property type="evidence" value="ECO:0007669"/>
    <property type="project" value="UniProtKB-UniRule"/>
</dbReference>
<dbReference type="EC" id="2.7.1.237" evidence="6"/>
<comment type="caution">
    <text evidence="6">Lacks conserved residue(s) required for the propagation of feature annotation.</text>
</comment>
<evidence type="ECO:0000256" key="1">
    <source>
        <dbReference type="ARBA" id="ARBA00022679"/>
    </source>
</evidence>
<dbReference type="GO" id="GO:0016301">
    <property type="term" value="F:kinase activity"/>
    <property type="evidence" value="ECO:0007669"/>
    <property type="project" value="UniProtKB-UniRule"/>
</dbReference>
<gene>
    <name evidence="7" type="ORF">HYG87_00025</name>
</gene>
<keyword evidence="3 6" id="KW-0418">Kinase</keyword>
<keyword evidence="2 6" id="KW-0547">Nucleotide-binding</keyword>
<dbReference type="AlphaFoldDB" id="A0A8T8K573"/>
<evidence type="ECO:0000256" key="5">
    <source>
        <dbReference type="ARBA" id="ARBA00023134"/>
    </source>
</evidence>
<evidence type="ECO:0000313" key="8">
    <source>
        <dbReference type="Proteomes" id="UP000681041"/>
    </source>
</evidence>
<evidence type="ECO:0000313" key="7">
    <source>
        <dbReference type="EMBL" id="QUH22263.1"/>
    </source>
</evidence>
<keyword evidence="1 6" id="KW-0808">Transferase</keyword>
<comment type="catalytic activity">
    <reaction evidence="6">
        <text>3'-dephospho-CoA + GTP = GDP + CoA + H(+)</text>
        <dbReference type="Rhea" id="RHEA:61156"/>
        <dbReference type="ChEBI" id="CHEBI:15378"/>
        <dbReference type="ChEBI" id="CHEBI:37565"/>
        <dbReference type="ChEBI" id="CHEBI:57287"/>
        <dbReference type="ChEBI" id="CHEBI:57328"/>
        <dbReference type="ChEBI" id="CHEBI:58189"/>
        <dbReference type="EC" id="2.7.1.237"/>
    </reaction>
</comment>